<feature type="region of interest" description="Disordered" evidence="6">
    <location>
        <begin position="19"/>
        <end position="60"/>
    </location>
</feature>
<feature type="region of interest" description="Disordered" evidence="6">
    <location>
        <begin position="127"/>
        <end position="211"/>
    </location>
</feature>
<dbReference type="GO" id="GO:0005634">
    <property type="term" value="C:nucleus"/>
    <property type="evidence" value="ECO:0007669"/>
    <property type="project" value="UniProtKB-SubCell"/>
</dbReference>
<evidence type="ECO:0000256" key="3">
    <source>
        <dbReference type="ARBA" id="ARBA00023125"/>
    </source>
</evidence>
<feature type="domain" description="BHLH" evidence="7">
    <location>
        <begin position="47"/>
        <end position="99"/>
    </location>
</feature>
<gene>
    <name evidence="8" type="ORF">BaRGS_00013849</name>
</gene>
<dbReference type="Gene3D" id="4.10.280.10">
    <property type="entry name" value="Helix-loop-helix DNA-binding domain"/>
    <property type="match status" value="1"/>
</dbReference>
<dbReference type="InterPro" id="IPR011598">
    <property type="entry name" value="bHLH_dom"/>
</dbReference>
<keyword evidence="5" id="KW-0539">Nucleus</keyword>
<dbReference type="PANTHER" id="PTHR11969:SF54">
    <property type="entry name" value="MAD-LIKE PROTEIN 1"/>
    <property type="match status" value="1"/>
</dbReference>
<dbReference type="PROSITE" id="PS50888">
    <property type="entry name" value="BHLH"/>
    <property type="match status" value="1"/>
</dbReference>
<comment type="subcellular location">
    <subcellularLocation>
        <location evidence="1">Nucleus</location>
    </subcellularLocation>
</comment>
<evidence type="ECO:0000256" key="2">
    <source>
        <dbReference type="ARBA" id="ARBA00023015"/>
    </source>
</evidence>
<evidence type="ECO:0000256" key="6">
    <source>
        <dbReference type="SAM" id="MobiDB-lite"/>
    </source>
</evidence>
<dbReference type="AlphaFoldDB" id="A0ABD0L6G7"/>
<evidence type="ECO:0000313" key="9">
    <source>
        <dbReference type="Proteomes" id="UP001519460"/>
    </source>
</evidence>
<dbReference type="Proteomes" id="UP001519460">
    <property type="component" value="Unassembled WGS sequence"/>
</dbReference>
<evidence type="ECO:0000256" key="1">
    <source>
        <dbReference type="ARBA" id="ARBA00004123"/>
    </source>
</evidence>
<accession>A0ABD0L6G7</accession>
<dbReference type="Pfam" id="PF00010">
    <property type="entry name" value="HLH"/>
    <property type="match status" value="1"/>
</dbReference>
<dbReference type="PANTHER" id="PTHR11969">
    <property type="entry name" value="MAX DIMERIZATION, MAD"/>
    <property type="match status" value="1"/>
</dbReference>
<dbReference type="SMART" id="SM00353">
    <property type="entry name" value="HLH"/>
    <property type="match status" value="1"/>
</dbReference>
<sequence length="211" mass="24025">MQSIAQLLQAAEFLDRREREAEHGYASTLPMPEEYSKKRTRGKKSQGSRSTHNELEKNRRAHLRHCLEKLKDLVPVGAEASRHTTLGLLTKARGFIKNLEERERRHNQFKDQLRREQRYLRRKLEQLSEGSYRPRQERSISECSTSTNSSTGSVVSSRSSEESDEIDIVGGFGSDSDDHSSVESLGSDGYGGHNHRSYSFSMDDSAYSDDL</sequence>
<feature type="compositionally biased region" description="Low complexity" evidence="6">
    <location>
        <begin position="141"/>
        <end position="158"/>
    </location>
</feature>
<protein>
    <recommendedName>
        <fullName evidence="7">BHLH domain-containing protein</fullName>
    </recommendedName>
</protein>
<keyword evidence="9" id="KW-1185">Reference proteome</keyword>
<dbReference type="GO" id="GO:0003677">
    <property type="term" value="F:DNA binding"/>
    <property type="evidence" value="ECO:0007669"/>
    <property type="project" value="UniProtKB-KW"/>
</dbReference>
<proteinExistence type="predicted"/>
<evidence type="ECO:0000313" key="8">
    <source>
        <dbReference type="EMBL" id="KAK7494970.1"/>
    </source>
</evidence>
<keyword evidence="3" id="KW-0238">DNA-binding</keyword>
<dbReference type="SUPFAM" id="SSF47459">
    <property type="entry name" value="HLH, helix-loop-helix DNA-binding domain"/>
    <property type="match status" value="1"/>
</dbReference>
<comment type="caution">
    <text evidence="8">The sequence shown here is derived from an EMBL/GenBank/DDBJ whole genome shotgun (WGS) entry which is preliminary data.</text>
</comment>
<keyword evidence="2" id="KW-0805">Transcription regulation</keyword>
<keyword evidence="4" id="KW-0804">Transcription</keyword>
<evidence type="ECO:0000259" key="7">
    <source>
        <dbReference type="PROSITE" id="PS50888"/>
    </source>
</evidence>
<dbReference type="InterPro" id="IPR036638">
    <property type="entry name" value="HLH_DNA-bd_sf"/>
</dbReference>
<evidence type="ECO:0000256" key="5">
    <source>
        <dbReference type="ARBA" id="ARBA00023242"/>
    </source>
</evidence>
<feature type="compositionally biased region" description="Basic and acidic residues" evidence="6">
    <location>
        <begin position="127"/>
        <end position="140"/>
    </location>
</feature>
<dbReference type="CDD" id="cd11401">
    <property type="entry name" value="bHLHzip_Mad"/>
    <property type="match status" value="1"/>
</dbReference>
<dbReference type="EMBL" id="JACVVK020000079">
    <property type="protein sequence ID" value="KAK7494970.1"/>
    <property type="molecule type" value="Genomic_DNA"/>
</dbReference>
<evidence type="ECO:0000256" key="4">
    <source>
        <dbReference type="ARBA" id="ARBA00023163"/>
    </source>
</evidence>
<organism evidence="8 9">
    <name type="scientific">Batillaria attramentaria</name>
    <dbReference type="NCBI Taxonomy" id="370345"/>
    <lineage>
        <taxon>Eukaryota</taxon>
        <taxon>Metazoa</taxon>
        <taxon>Spiralia</taxon>
        <taxon>Lophotrochozoa</taxon>
        <taxon>Mollusca</taxon>
        <taxon>Gastropoda</taxon>
        <taxon>Caenogastropoda</taxon>
        <taxon>Sorbeoconcha</taxon>
        <taxon>Cerithioidea</taxon>
        <taxon>Batillariidae</taxon>
        <taxon>Batillaria</taxon>
    </lineage>
</organism>
<name>A0ABD0L6G7_9CAEN</name>
<reference evidence="8 9" key="1">
    <citation type="journal article" date="2023" name="Sci. Data">
        <title>Genome assembly of the Korean intertidal mud-creeper Batillaria attramentaria.</title>
        <authorList>
            <person name="Patra A.K."/>
            <person name="Ho P.T."/>
            <person name="Jun S."/>
            <person name="Lee S.J."/>
            <person name="Kim Y."/>
            <person name="Won Y.J."/>
        </authorList>
    </citation>
    <scope>NUCLEOTIDE SEQUENCE [LARGE SCALE GENOMIC DNA]</scope>
    <source>
        <strain evidence="8">Wonlab-2016</strain>
    </source>
</reference>